<evidence type="ECO:0000313" key="2">
    <source>
        <dbReference type="Proteomes" id="UP001163223"/>
    </source>
</evidence>
<sequence length="164" mass="17466">METITKLRCLFSADRDAIADEFLIIWHCLVPGPTTDFAGRAVPRRGAKLALPVNANIAVPLSGLGGSSEETLDDAVRYVGTDLSAAAPKSAERRGRAPQGGIRLSVMMRDTDAEALKTGDDLCDRRAGATVRLRLDVVMAKAVAEPFTWPAPVDHDRGQAAAGR</sequence>
<dbReference type="Proteomes" id="UP001163223">
    <property type="component" value="Chromosome"/>
</dbReference>
<name>A0ACD4NJW9_9HYPH</name>
<protein>
    <submittedName>
        <fullName evidence="1">Uncharacterized protein</fullName>
    </submittedName>
</protein>
<proteinExistence type="predicted"/>
<reference evidence="1" key="1">
    <citation type="submission" date="2022-11" db="EMBL/GenBank/DDBJ databases">
        <title>beta-Carotene-producing bacterium, Jeongeuplla avenae sp. nov., alleviates the salt stress of Arabidopsis seedlings.</title>
        <authorList>
            <person name="Jiang L."/>
            <person name="Lee J."/>
        </authorList>
    </citation>
    <scope>NUCLEOTIDE SEQUENCE</scope>
    <source>
        <strain evidence="1">DY_R2A_6</strain>
    </source>
</reference>
<accession>A0ACD4NJW9</accession>
<keyword evidence="2" id="KW-1185">Reference proteome</keyword>
<dbReference type="EMBL" id="CP113520">
    <property type="protein sequence ID" value="WAJ27175.1"/>
    <property type="molecule type" value="Genomic_DNA"/>
</dbReference>
<gene>
    <name evidence="1" type="ORF">OXU80_20295</name>
</gene>
<evidence type="ECO:0000313" key="1">
    <source>
        <dbReference type="EMBL" id="WAJ27175.1"/>
    </source>
</evidence>
<organism evidence="1 2">
    <name type="scientific">Antarcticirhabdus aurantiaca</name>
    <dbReference type="NCBI Taxonomy" id="2606717"/>
    <lineage>
        <taxon>Bacteria</taxon>
        <taxon>Pseudomonadati</taxon>
        <taxon>Pseudomonadota</taxon>
        <taxon>Alphaproteobacteria</taxon>
        <taxon>Hyphomicrobiales</taxon>
        <taxon>Aurantimonadaceae</taxon>
        <taxon>Antarcticirhabdus</taxon>
    </lineage>
</organism>